<dbReference type="OrthoDB" id="8625070at2759"/>
<name>A0A087T2Q1_STEMI</name>
<accession>A0A087T2Q1</accession>
<dbReference type="Pfam" id="PF08629">
    <property type="entry name" value="PDE8"/>
    <property type="match status" value="1"/>
</dbReference>
<proteinExistence type="predicted"/>
<feature type="non-terminal residue" evidence="1">
    <location>
        <position position="82"/>
    </location>
</feature>
<organism evidence="1 2">
    <name type="scientific">Stegodyphus mimosarum</name>
    <name type="common">African social velvet spider</name>
    <dbReference type="NCBI Taxonomy" id="407821"/>
    <lineage>
        <taxon>Eukaryota</taxon>
        <taxon>Metazoa</taxon>
        <taxon>Ecdysozoa</taxon>
        <taxon>Arthropoda</taxon>
        <taxon>Chelicerata</taxon>
        <taxon>Arachnida</taxon>
        <taxon>Araneae</taxon>
        <taxon>Araneomorphae</taxon>
        <taxon>Entelegynae</taxon>
        <taxon>Eresoidea</taxon>
        <taxon>Eresidae</taxon>
        <taxon>Stegodyphus</taxon>
    </lineage>
</organism>
<dbReference type="EMBL" id="KK113122">
    <property type="protein sequence ID" value="KFM59390.1"/>
    <property type="molecule type" value="Genomic_DNA"/>
</dbReference>
<gene>
    <name evidence="1" type="ORF">X975_02341</name>
</gene>
<dbReference type="Proteomes" id="UP000054359">
    <property type="component" value="Unassembled WGS sequence"/>
</dbReference>
<keyword evidence="2" id="KW-1185">Reference proteome</keyword>
<evidence type="ECO:0000313" key="1">
    <source>
        <dbReference type="EMBL" id="KFM59390.1"/>
    </source>
</evidence>
<dbReference type="AlphaFoldDB" id="A0A087T2Q1"/>
<sequence>MGCTPSIHVNPSGVVHCRTEEDASGRSGNTNQLTGVQGNFRITCDGEEGTSQIAQQDGDYPDWQEEYVKGSVYFQSKAVVNE</sequence>
<evidence type="ECO:0000313" key="2">
    <source>
        <dbReference type="Proteomes" id="UP000054359"/>
    </source>
</evidence>
<protein>
    <submittedName>
        <fullName evidence="1">Uncharacterized protein</fullName>
    </submittedName>
</protein>
<reference evidence="1 2" key="1">
    <citation type="submission" date="2013-11" db="EMBL/GenBank/DDBJ databases">
        <title>Genome sequencing of Stegodyphus mimosarum.</title>
        <authorList>
            <person name="Bechsgaard J."/>
        </authorList>
    </citation>
    <scope>NUCLEOTIDE SEQUENCE [LARGE SCALE GENOMIC DNA]</scope>
</reference>